<dbReference type="Gene3D" id="3.40.190.10">
    <property type="entry name" value="Periplasmic binding protein-like II"/>
    <property type="match status" value="1"/>
</dbReference>
<dbReference type="AlphaFoldDB" id="A0A3S0J8K4"/>
<proteinExistence type="predicted"/>
<dbReference type="SUPFAM" id="SSF53850">
    <property type="entry name" value="Periplasmic binding protein-like II"/>
    <property type="match status" value="1"/>
</dbReference>
<dbReference type="InterPro" id="IPR030678">
    <property type="entry name" value="Peptide/Ni-bd"/>
</dbReference>
<name>A0A3S0J8K4_9BURK</name>
<dbReference type="InterPro" id="IPR000914">
    <property type="entry name" value="SBP_5_dom"/>
</dbReference>
<dbReference type="Proteomes" id="UP000267418">
    <property type="component" value="Unassembled WGS sequence"/>
</dbReference>
<evidence type="ECO:0000259" key="3">
    <source>
        <dbReference type="Pfam" id="PF00496"/>
    </source>
</evidence>
<feature type="chain" id="PRO_5018695983" evidence="2">
    <location>
        <begin position="19"/>
        <end position="609"/>
    </location>
</feature>
<evidence type="ECO:0000256" key="2">
    <source>
        <dbReference type="SAM" id="SignalP"/>
    </source>
</evidence>
<sequence length="609" mass="68508">MRLLGVWWLMVCAVPAWAAHGYALWDDLKYAPGFKAFDYVNADAPKGGELRLVSNLRVSTFDKYNPFTIKGTAPAYLDSLMFDTLLTGAMDETGSGYGLLAEDVTVAPDRRSVTFRLRPEAKFHNGKPVEAADVKHSYDTLIGPFTSPGYKTLLQEVDGADVLDARTIRFRFKTVNRELPLIVGGLPVFSRAWGVENGKAKPFDQVVMDIPIGSGAYKIGPVRFGKDITYVRDPGYWGRDLPVNRGSHNFDRITVKIYKDNTARLEALKAGEFDMMSFYSAGDWARRVNGKRFTTGELIKHEFPHKKPAGFQSFVLNSRRDRLSDPRVREALGLALDYEWMNRQMFYNGYPRVKDLFGNTDCEAQGLPSPEEKALLEPWRGKIPDASFGPMYAPPTTEGEGNSLRNNLRRARDLLKQAGWEYRDGALRNAKGEAMRLEYLDSKEGGVRTVSPWMRNLEKLGIALNFATVDFALYQERLDRFDFDITTINFQGTNNPGQQLLEIFGSKAAKTESSGNFMGVSTPAVDALLKDIVNADSKAELLPACRALDRVIMHSHYLIPQWTLSSHRIVYDDWRLSFKAPMPPYANGEDWVMGTWWAKPARKSAESAP</sequence>
<evidence type="ECO:0000313" key="5">
    <source>
        <dbReference type="Proteomes" id="UP000267418"/>
    </source>
</evidence>
<dbReference type="Gene3D" id="3.10.105.10">
    <property type="entry name" value="Dipeptide-binding Protein, Domain 3"/>
    <property type="match status" value="1"/>
</dbReference>
<evidence type="ECO:0000313" key="4">
    <source>
        <dbReference type="EMBL" id="RTQ36823.1"/>
    </source>
</evidence>
<reference evidence="4 5" key="1">
    <citation type="submission" date="2018-12" db="EMBL/GenBank/DDBJ databases">
        <title>The genome of Variovorax gossypii DSM 100435.</title>
        <authorList>
            <person name="Gao J."/>
            <person name="Sun J."/>
        </authorList>
    </citation>
    <scope>NUCLEOTIDE SEQUENCE [LARGE SCALE GENOMIC DNA]</scope>
    <source>
        <strain evidence="4 5">DSM 100435</strain>
    </source>
</reference>
<keyword evidence="5" id="KW-1185">Reference proteome</keyword>
<dbReference type="CDD" id="cd08497">
    <property type="entry name" value="MbnE-like"/>
    <property type="match status" value="1"/>
</dbReference>
<dbReference type="PANTHER" id="PTHR30290">
    <property type="entry name" value="PERIPLASMIC BINDING COMPONENT OF ABC TRANSPORTER"/>
    <property type="match status" value="1"/>
</dbReference>
<evidence type="ECO:0000256" key="1">
    <source>
        <dbReference type="ARBA" id="ARBA00022729"/>
    </source>
</evidence>
<dbReference type="OrthoDB" id="9803988at2"/>
<dbReference type="GO" id="GO:0043190">
    <property type="term" value="C:ATP-binding cassette (ABC) transporter complex"/>
    <property type="evidence" value="ECO:0007669"/>
    <property type="project" value="InterPro"/>
</dbReference>
<organism evidence="4 5">
    <name type="scientific">Variovorax gossypii</name>
    <dbReference type="NCBI Taxonomy" id="1679495"/>
    <lineage>
        <taxon>Bacteria</taxon>
        <taxon>Pseudomonadati</taxon>
        <taxon>Pseudomonadota</taxon>
        <taxon>Betaproteobacteria</taxon>
        <taxon>Burkholderiales</taxon>
        <taxon>Comamonadaceae</taxon>
        <taxon>Variovorax</taxon>
    </lineage>
</organism>
<dbReference type="RefSeq" id="WP_126468744.1">
    <property type="nucleotide sequence ID" value="NZ_RXOE01000001.1"/>
</dbReference>
<dbReference type="PIRSF" id="PIRSF002741">
    <property type="entry name" value="MppA"/>
    <property type="match status" value="1"/>
</dbReference>
<dbReference type="GO" id="GO:0030288">
    <property type="term" value="C:outer membrane-bounded periplasmic space"/>
    <property type="evidence" value="ECO:0007669"/>
    <property type="project" value="TreeGrafter"/>
</dbReference>
<dbReference type="EMBL" id="RXOE01000001">
    <property type="protein sequence ID" value="RTQ36823.1"/>
    <property type="molecule type" value="Genomic_DNA"/>
</dbReference>
<keyword evidence="1 2" id="KW-0732">Signal</keyword>
<dbReference type="InterPro" id="IPR039424">
    <property type="entry name" value="SBP_5"/>
</dbReference>
<feature type="domain" description="Solute-binding protein family 5" evidence="3">
    <location>
        <begin position="98"/>
        <end position="510"/>
    </location>
</feature>
<comment type="caution">
    <text evidence="4">The sequence shown here is derived from an EMBL/GenBank/DDBJ whole genome shotgun (WGS) entry which is preliminary data.</text>
</comment>
<dbReference type="GO" id="GO:0015833">
    <property type="term" value="P:peptide transport"/>
    <property type="evidence" value="ECO:0007669"/>
    <property type="project" value="TreeGrafter"/>
</dbReference>
<dbReference type="GO" id="GO:1904680">
    <property type="term" value="F:peptide transmembrane transporter activity"/>
    <property type="evidence" value="ECO:0007669"/>
    <property type="project" value="TreeGrafter"/>
</dbReference>
<accession>A0A3S0J8K4</accession>
<gene>
    <name evidence="4" type="ORF">EJP69_03525</name>
</gene>
<dbReference type="Pfam" id="PF00496">
    <property type="entry name" value="SBP_bac_5"/>
    <property type="match status" value="1"/>
</dbReference>
<dbReference type="GO" id="GO:0042884">
    <property type="term" value="P:microcin transport"/>
    <property type="evidence" value="ECO:0007669"/>
    <property type="project" value="TreeGrafter"/>
</dbReference>
<feature type="signal peptide" evidence="2">
    <location>
        <begin position="1"/>
        <end position="18"/>
    </location>
</feature>
<dbReference type="PANTHER" id="PTHR30290:SF64">
    <property type="entry name" value="ABC TRANSPORTER PERIPLASMIC BINDING PROTEIN"/>
    <property type="match status" value="1"/>
</dbReference>
<protein>
    <submittedName>
        <fullName evidence="4">ABC transporter substrate-binding protein</fullName>
    </submittedName>
</protein>